<dbReference type="RefSeq" id="WP_380839415.1">
    <property type="nucleotide sequence ID" value="NZ_JBHSFP010000005.1"/>
</dbReference>
<keyword evidence="4" id="KW-1185">Reference proteome</keyword>
<dbReference type="InterPro" id="IPR014721">
    <property type="entry name" value="Ribsml_uS5_D2-typ_fold_subgr"/>
</dbReference>
<evidence type="ECO:0000259" key="2">
    <source>
        <dbReference type="Pfam" id="PF00288"/>
    </source>
</evidence>
<dbReference type="EMBL" id="JBHSFP010000005">
    <property type="protein sequence ID" value="MFC4531099.1"/>
    <property type="molecule type" value="Genomic_DNA"/>
</dbReference>
<gene>
    <name evidence="3" type="ORF">ACFO60_10030</name>
</gene>
<evidence type="ECO:0000256" key="1">
    <source>
        <dbReference type="ARBA" id="ARBA00022777"/>
    </source>
</evidence>
<comment type="caution">
    <text evidence="3">The sequence shown here is derived from an EMBL/GenBank/DDBJ whole genome shotgun (WGS) entry which is preliminary data.</text>
</comment>
<dbReference type="InterPro" id="IPR006204">
    <property type="entry name" value="GHMP_kinase_N_dom"/>
</dbReference>
<dbReference type="InterPro" id="IPR012363">
    <property type="entry name" value="PduX"/>
</dbReference>
<accession>A0ABV9CD93</accession>
<dbReference type="Gene3D" id="3.30.230.10">
    <property type="match status" value="1"/>
</dbReference>
<evidence type="ECO:0000313" key="4">
    <source>
        <dbReference type="Proteomes" id="UP001596004"/>
    </source>
</evidence>
<proteinExistence type="predicted"/>
<evidence type="ECO:0000313" key="3">
    <source>
        <dbReference type="EMBL" id="MFC4531099.1"/>
    </source>
</evidence>
<organism evidence="3 4">
    <name type="scientific">Sphaerisporangium dianthi</name>
    <dbReference type="NCBI Taxonomy" id="1436120"/>
    <lineage>
        <taxon>Bacteria</taxon>
        <taxon>Bacillati</taxon>
        <taxon>Actinomycetota</taxon>
        <taxon>Actinomycetes</taxon>
        <taxon>Streptosporangiales</taxon>
        <taxon>Streptosporangiaceae</taxon>
        <taxon>Sphaerisporangium</taxon>
    </lineage>
</organism>
<sequence>MIGSGVAYGTFGELLQGQLAGDGLDFLVTLPIPRSSRATFRLDPKTAQVTVAPGHKSKSLRVARALLAAHGVRAGGVLTVRSDLPEGKGFSSSSADLVATARAVGEAIGAVPDAAEIEALLRPIEPTDGVMYDGAVAFLHREVRLLTRLGHLPPLTIVSVDEGGSVDTIAFNRRPKPFSDADRKEYARLLDMLVVAVAAGDAADIGYVATQSAVLNQRLNPKSTMRSMRQICDEVGGLGVAVAHSGTAIGLLLDVADPRYRDRLGRAERACARLAGHAHVDHSLTAEAEEVRCFTTT</sequence>
<dbReference type="SUPFAM" id="SSF54211">
    <property type="entry name" value="Ribosomal protein S5 domain 2-like"/>
    <property type="match status" value="1"/>
</dbReference>
<dbReference type="Proteomes" id="UP001596004">
    <property type="component" value="Unassembled WGS sequence"/>
</dbReference>
<feature type="domain" description="GHMP kinase N-terminal" evidence="2">
    <location>
        <begin position="61"/>
        <end position="125"/>
    </location>
</feature>
<reference evidence="4" key="1">
    <citation type="journal article" date="2019" name="Int. J. Syst. Evol. Microbiol.">
        <title>The Global Catalogue of Microorganisms (GCM) 10K type strain sequencing project: providing services to taxonomists for standard genome sequencing and annotation.</title>
        <authorList>
            <consortium name="The Broad Institute Genomics Platform"/>
            <consortium name="The Broad Institute Genome Sequencing Center for Infectious Disease"/>
            <person name="Wu L."/>
            <person name="Ma J."/>
        </authorList>
    </citation>
    <scope>NUCLEOTIDE SEQUENCE [LARGE SCALE GENOMIC DNA]</scope>
    <source>
        <strain evidence="4">CGMCC 4.7132</strain>
    </source>
</reference>
<protein>
    <recommendedName>
        <fullName evidence="2">GHMP kinase N-terminal domain-containing protein</fullName>
    </recommendedName>
</protein>
<keyword evidence="1" id="KW-0418">Kinase</keyword>
<dbReference type="Pfam" id="PF00288">
    <property type="entry name" value="GHMP_kinases_N"/>
    <property type="match status" value="1"/>
</dbReference>
<dbReference type="InterPro" id="IPR020568">
    <property type="entry name" value="Ribosomal_Su5_D2-typ_SF"/>
</dbReference>
<keyword evidence="1" id="KW-0808">Transferase</keyword>
<dbReference type="PIRSF" id="PIRSF033887">
    <property type="entry name" value="PduX"/>
    <property type="match status" value="1"/>
</dbReference>
<name>A0ABV9CD93_9ACTN</name>